<evidence type="ECO:0000256" key="1">
    <source>
        <dbReference type="ARBA" id="ARBA00022729"/>
    </source>
</evidence>
<evidence type="ECO:0000256" key="3">
    <source>
        <dbReference type="SAM" id="MobiDB-lite"/>
    </source>
</evidence>
<keyword evidence="6" id="KW-1185">Reference proteome</keyword>
<name>A0A7Y9UPZ5_9ACTN</name>
<evidence type="ECO:0000256" key="2">
    <source>
        <dbReference type="ARBA" id="ARBA00023157"/>
    </source>
</evidence>
<dbReference type="SMART" id="SM00560">
    <property type="entry name" value="LamGL"/>
    <property type="match status" value="1"/>
</dbReference>
<dbReference type="InterPro" id="IPR006558">
    <property type="entry name" value="LamG-like"/>
</dbReference>
<comment type="caution">
    <text evidence="5">The sequence shown here is derived from an EMBL/GenBank/DDBJ whole genome shotgun (WGS) entry which is preliminary data.</text>
</comment>
<reference evidence="5 6" key="1">
    <citation type="submission" date="2020-07" db="EMBL/GenBank/DDBJ databases">
        <title>Sequencing the genomes of 1000 actinobacteria strains.</title>
        <authorList>
            <person name="Klenk H.-P."/>
        </authorList>
    </citation>
    <scope>NUCLEOTIDE SEQUENCE [LARGE SCALE GENOMIC DNA]</scope>
    <source>
        <strain evidence="5 6">DSM 23819</strain>
    </source>
</reference>
<dbReference type="AlphaFoldDB" id="A0A7Y9UPZ5"/>
<evidence type="ECO:0000313" key="5">
    <source>
        <dbReference type="EMBL" id="NYG58767.1"/>
    </source>
</evidence>
<evidence type="ECO:0000259" key="4">
    <source>
        <dbReference type="SMART" id="SM00560"/>
    </source>
</evidence>
<dbReference type="Pfam" id="PF13385">
    <property type="entry name" value="Laminin_G_3"/>
    <property type="match status" value="1"/>
</dbReference>
<protein>
    <recommendedName>
        <fullName evidence="4">LamG-like jellyroll fold domain-containing protein</fullName>
    </recommendedName>
</protein>
<dbReference type="Gene3D" id="2.60.120.200">
    <property type="match status" value="2"/>
</dbReference>
<keyword evidence="2" id="KW-1015">Disulfide bond</keyword>
<dbReference type="SUPFAM" id="SSF49899">
    <property type="entry name" value="Concanavalin A-like lectins/glucanases"/>
    <property type="match status" value="1"/>
</dbReference>
<dbReference type="NCBIfam" id="NF033679">
    <property type="entry name" value="DNRLRE_dom"/>
    <property type="match status" value="1"/>
</dbReference>
<sequence>MTPSVLLLVGSAMVVAGQSQPQVSSAPEVSVESLASSKAVAGGEPVVVESLTSETVEVSALPSGAFRADLSVSPVRTEVDGEWLALDPTLVRNVEGTFSARRIIGDLRVSGGGPAGSVIAEYSDGDFSYAVSSPFALSAPVVSGEFATFAEVVPGVDLVVESQTLGFSHNWVVKTPEAAADPRVLELSLPVQMTGLEAVEESGGLAYVDDAAGTQLWSPAPLVWDSSDAAEDSAGGPVLSSVEAVEGGPATGDVVAEVAAEPEADSLVLRPEAELMSSPDTVFPVVVDPTINRLRNGWTAVWSNFPSSSFWQTPHSLGAGYEGWEQNKVVRSYFRFDTKVLSGKRIVSAEVNVRQVHAAQCAVHPTRMYQTNPISTATTWSNQPTRKTLQDTNESTRGCSSSWGPGMVGWDVKPGAQSYANAGASNGTFMVKGSSETARNGWKQFDDAGANMQVDYVSEPHEPSYARVAGGAMCGTAAAPRVTGSTYVLAAAQMNSPDKGKTLRGVFQLYDAFTTTFLEEKANGTSVERGDRVTVAFDGLDDGRTYRFRVKTRGYVAASTSSGAYWDGPFASTLSGTGGMWCYFRVDTSKPASPTIQTSVFTTCDSTQPDNPLQCPVVGRAGTAGQFTVDSTASDVVRYEWWLNDGPVTSVATVAGAARTLTVVPDTEINRLTVKAVDSANKSSDADFIFRVAKRRASLEWAFPAGSLAQSSGTAAGGDLSLSSLATAGAGRVETGLRLDGSATSGDGAVSTDGAFSVSAWVRIDRDLSATRPVISAMDSTGAMTWSLSFDSPSGQWRTGGPSGPAVTAPAIAGVWTHLGVTRSASGTLRLFVNGHAAGSAPVSLLESSAWSLGCDGAAGGACAVGLIDEVAVFDSVFSGHEAVALANPIDAGEDAIVSLSSMWDMVEADPSTAQVATDKTFDHDLALTNVPLPAFVAKEAPASARVLRLPGTSTQRVRSSGPVVDTSGSFSILARVGPIARDAAAVVLEQRGLDGSLWRVRYEPTSPGQGRWILEYLDANGTAQARVSSRESDPEFGWTSLIAVYDSAAGKIQLYAHGAPVVDDTGGLDRTMPMTSAARGVFAVGEGTVSGAAAPLQGDVALIHAYAGAISAAQALEVEDQISAMETGS</sequence>
<feature type="region of interest" description="Disordered" evidence="3">
    <location>
        <begin position="376"/>
        <end position="400"/>
    </location>
</feature>
<gene>
    <name evidence="5" type="ORF">BJ980_001690</name>
</gene>
<proteinExistence type="predicted"/>
<accession>A0A7Y9UPZ5</accession>
<feature type="domain" description="LamG-like jellyroll fold" evidence="4">
    <location>
        <begin position="754"/>
        <end position="881"/>
    </location>
</feature>
<keyword evidence="1" id="KW-0732">Signal</keyword>
<evidence type="ECO:0000313" key="6">
    <source>
        <dbReference type="Proteomes" id="UP000540656"/>
    </source>
</evidence>
<dbReference type="EMBL" id="JACCAA010000001">
    <property type="protein sequence ID" value="NYG58767.1"/>
    <property type="molecule type" value="Genomic_DNA"/>
</dbReference>
<dbReference type="Proteomes" id="UP000540656">
    <property type="component" value="Unassembled WGS sequence"/>
</dbReference>
<dbReference type="InterPro" id="IPR013320">
    <property type="entry name" value="ConA-like_dom_sf"/>
</dbReference>
<organism evidence="5 6">
    <name type="scientific">Nocardioides daedukensis</name>
    <dbReference type="NCBI Taxonomy" id="634462"/>
    <lineage>
        <taxon>Bacteria</taxon>
        <taxon>Bacillati</taxon>
        <taxon>Actinomycetota</taxon>
        <taxon>Actinomycetes</taxon>
        <taxon>Propionibacteriales</taxon>
        <taxon>Nocardioidaceae</taxon>
        <taxon>Nocardioides</taxon>
    </lineage>
</organism>